<dbReference type="GO" id="GO:0004252">
    <property type="term" value="F:serine-type endopeptidase activity"/>
    <property type="evidence" value="ECO:0007669"/>
    <property type="project" value="InterPro"/>
</dbReference>
<dbReference type="CDD" id="cd00112">
    <property type="entry name" value="LDLa"/>
    <property type="match status" value="1"/>
</dbReference>
<evidence type="ECO:0000259" key="11">
    <source>
        <dbReference type="PROSITE" id="PS50287"/>
    </source>
</evidence>
<comment type="caution">
    <text evidence="6">Lacks conserved residue(s) required for the propagation of feature annotation.</text>
</comment>
<evidence type="ECO:0000256" key="6">
    <source>
        <dbReference type="PROSITE-ProRule" id="PRU00196"/>
    </source>
</evidence>
<dbReference type="InterPro" id="IPR001190">
    <property type="entry name" value="SRCR"/>
</dbReference>
<dbReference type="PRINTS" id="PR00722">
    <property type="entry name" value="CHYMOTRYPSIN"/>
</dbReference>
<dbReference type="PROSITE" id="PS50287">
    <property type="entry name" value="SRCR_2"/>
    <property type="match status" value="1"/>
</dbReference>
<protein>
    <submittedName>
        <fullName evidence="13">Transmembrane protease serine 4</fullName>
    </submittedName>
</protein>
<dbReference type="InterPro" id="IPR018114">
    <property type="entry name" value="TRYPSIN_HIS"/>
</dbReference>
<keyword evidence="5" id="KW-0325">Glycoprotein</keyword>
<dbReference type="RefSeq" id="XP_010828947.1">
    <property type="nucleotide sequence ID" value="XM_010830645.1"/>
</dbReference>
<proteinExistence type="predicted"/>
<feature type="compositionally biased region" description="Basic and acidic residues" evidence="8">
    <location>
        <begin position="660"/>
        <end position="673"/>
    </location>
</feature>
<evidence type="ECO:0000256" key="7">
    <source>
        <dbReference type="RuleBase" id="RU363034"/>
    </source>
</evidence>
<evidence type="ECO:0000256" key="1">
    <source>
        <dbReference type="ARBA" id="ARBA00022670"/>
    </source>
</evidence>
<feature type="compositionally biased region" description="Basic residues" evidence="8">
    <location>
        <begin position="641"/>
        <end position="651"/>
    </location>
</feature>
<dbReference type="PROSITE" id="PS00135">
    <property type="entry name" value="TRYPSIN_SER"/>
    <property type="match status" value="1"/>
</dbReference>
<keyword evidence="9 13" id="KW-0812">Transmembrane</keyword>
<dbReference type="InterPro" id="IPR033116">
    <property type="entry name" value="TRYPSIN_SER"/>
</dbReference>
<evidence type="ECO:0000256" key="9">
    <source>
        <dbReference type="SAM" id="Phobius"/>
    </source>
</evidence>
<dbReference type="AlphaFoldDB" id="A0A6P3GQJ8"/>
<reference evidence="13" key="1">
    <citation type="submission" date="2025-08" db="UniProtKB">
        <authorList>
            <consortium name="RefSeq"/>
        </authorList>
    </citation>
    <scope>IDENTIFICATION</scope>
    <source>
        <tissue evidence="13">Blood</tissue>
    </source>
</reference>
<dbReference type="SMART" id="SM00020">
    <property type="entry name" value="Tryp_SPc"/>
    <property type="match status" value="1"/>
</dbReference>
<dbReference type="GeneID" id="104981497"/>
<evidence type="ECO:0000313" key="12">
    <source>
        <dbReference type="Proteomes" id="UP000515208"/>
    </source>
</evidence>
<dbReference type="Pfam" id="PF15494">
    <property type="entry name" value="SRCR_2"/>
    <property type="match status" value="1"/>
</dbReference>
<dbReference type="SMART" id="SM00202">
    <property type="entry name" value="SR"/>
    <property type="match status" value="1"/>
</dbReference>
<dbReference type="OrthoDB" id="6380398at2759"/>
<evidence type="ECO:0000313" key="13">
    <source>
        <dbReference type="RefSeq" id="XP_010828947.1"/>
    </source>
</evidence>
<dbReference type="KEGG" id="bbis:104981497"/>
<accession>A0A6P3GQJ8</accession>
<keyword evidence="3 7" id="KW-0720">Serine protease</keyword>
<organism evidence="12 13">
    <name type="scientific">Bison bison bison</name>
    <name type="common">North American plains bison</name>
    <dbReference type="NCBI Taxonomy" id="43346"/>
    <lineage>
        <taxon>Eukaryota</taxon>
        <taxon>Metazoa</taxon>
        <taxon>Chordata</taxon>
        <taxon>Craniata</taxon>
        <taxon>Vertebrata</taxon>
        <taxon>Euteleostomi</taxon>
        <taxon>Mammalia</taxon>
        <taxon>Eutheria</taxon>
        <taxon>Laurasiatheria</taxon>
        <taxon>Artiodactyla</taxon>
        <taxon>Ruminantia</taxon>
        <taxon>Pecora</taxon>
        <taxon>Bovidae</taxon>
        <taxon>Bovinae</taxon>
        <taxon>Bison</taxon>
    </lineage>
</organism>
<dbReference type="PANTHER" id="PTHR24252:SF17">
    <property type="entry name" value="SUPPRESSOR OF TUMORIGENICITY 14 PROTEIN HOMOLOG-RELATED"/>
    <property type="match status" value="1"/>
</dbReference>
<dbReference type="InterPro" id="IPR036772">
    <property type="entry name" value="SRCR-like_dom_sf"/>
</dbReference>
<keyword evidence="2 7" id="KW-0378">Hydrolase</keyword>
<keyword evidence="1 7" id="KW-0645">Protease</keyword>
<sequence length="683" mass="74196">MAVTSASAQDPEINRPLNSLDVTPLRKSRTPLEIFKKVGIPIIAAVLILATIIVVAVLMEVIMRIYFFFCGQPLLFIPREQVCDGHQDCASGEDEKYCVKKLPDGPPVAVRLSRDRSTLQVLNPATKNWASTCFDSFTEALAKTACRQMGYNSKPTFRAVDVGPAQDLDIVKVTENLQELQVQNSSGPCLSGSLVSLQCLACGQSVKAPRVVGGKEASVDSWPWQVSIQYDKQHICGGSILDPHWILTAAHCFWKHLDVPNWKVRAGSDRLGSFPSLPVAKIFILEPNATYPREHDIALVKLQLPLTFSGTIRPICLPFSDEELTPGTPLWVIGWGFTEENGGKMSDILQQGSVQLINRTRCNAEDAYQGEVTKSMMCAGLPEGGVDTCQGDSGGPLMYHSDWWQVVGIVSWGHGCGGPTTPGVYTKVTAYLNWIYNVRKGPKGQSVRNLMRDGGGWKQMVDSSMITAPSIPHFINSQGKHHDMAGPQGALGRCLQDSAAGPGGVSSPVPCLTLSVGGWGPLTRAPPELAVPRGLKEGVEDVMSQDSGAKAQSSPTHKGCANQCVEKQRKTVGTLYLPLPHPRLRMEETAEQEAARKPKSPLIQSKRVPEAKASLDPGMEVNNPGRGEARGTQERAAPQARWRHLLLRRKSSRAEPVGSSHERPRSCQAKEKGQPALVGVLRP</sequence>
<dbReference type="GO" id="GO:0006508">
    <property type="term" value="P:proteolysis"/>
    <property type="evidence" value="ECO:0007669"/>
    <property type="project" value="UniProtKB-KW"/>
</dbReference>
<dbReference type="Proteomes" id="UP000515208">
    <property type="component" value="Unplaced"/>
</dbReference>
<dbReference type="CTD" id="56649"/>
<dbReference type="SUPFAM" id="SSF50494">
    <property type="entry name" value="Trypsin-like serine proteases"/>
    <property type="match status" value="1"/>
</dbReference>
<evidence type="ECO:0000256" key="5">
    <source>
        <dbReference type="ARBA" id="ARBA00023180"/>
    </source>
</evidence>
<keyword evidence="4" id="KW-1015">Disulfide bond</keyword>
<gene>
    <name evidence="13" type="primary">TMPRSS4</name>
</gene>
<evidence type="ECO:0000256" key="4">
    <source>
        <dbReference type="ARBA" id="ARBA00023157"/>
    </source>
</evidence>
<evidence type="ECO:0000256" key="8">
    <source>
        <dbReference type="SAM" id="MobiDB-lite"/>
    </source>
</evidence>
<dbReference type="Gene3D" id="2.40.10.10">
    <property type="entry name" value="Trypsin-like serine proteases"/>
    <property type="match status" value="2"/>
</dbReference>
<feature type="domain" description="Peptidase S1" evidence="10">
    <location>
        <begin position="211"/>
        <end position="440"/>
    </location>
</feature>
<dbReference type="Pfam" id="PF00089">
    <property type="entry name" value="Trypsin"/>
    <property type="match status" value="1"/>
</dbReference>
<dbReference type="PROSITE" id="PS00134">
    <property type="entry name" value="TRYPSIN_HIS"/>
    <property type="match status" value="1"/>
</dbReference>
<dbReference type="SUPFAM" id="SSF57424">
    <property type="entry name" value="LDL receptor-like module"/>
    <property type="match status" value="1"/>
</dbReference>
<feature type="region of interest" description="Disordered" evidence="8">
    <location>
        <begin position="588"/>
        <end position="683"/>
    </location>
</feature>
<evidence type="ECO:0000256" key="3">
    <source>
        <dbReference type="ARBA" id="ARBA00022825"/>
    </source>
</evidence>
<dbReference type="InterPro" id="IPR002172">
    <property type="entry name" value="LDrepeatLR_classA_rpt"/>
</dbReference>
<dbReference type="InterPro" id="IPR036055">
    <property type="entry name" value="LDL_receptor-like_sf"/>
</dbReference>
<dbReference type="GO" id="GO:0016020">
    <property type="term" value="C:membrane"/>
    <property type="evidence" value="ECO:0007669"/>
    <property type="project" value="InterPro"/>
</dbReference>
<dbReference type="PROSITE" id="PS50240">
    <property type="entry name" value="TRYPSIN_DOM"/>
    <property type="match status" value="1"/>
</dbReference>
<dbReference type="InterPro" id="IPR043504">
    <property type="entry name" value="Peptidase_S1_PA_chymotrypsin"/>
</dbReference>
<dbReference type="SUPFAM" id="SSF56487">
    <property type="entry name" value="SRCR-like"/>
    <property type="match status" value="1"/>
</dbReference>
<dbReference type="PANTHER" id="PTHR24252">
    <property type="entry name" value="ACROSIN-RELATED"/>
    <property type="match status" value="1"/>
</dbReference>
<name>A0A6P3GQJ8_BISBB</name>
<dbReference type="InterPro" id="IPR001254">
    <property type="entry name" value="Trypsin_dom"/>
</dbReference>
<dbReference type="CDD" id="cd00190">
    <property type="entry name" value="Tryp_SPc"/>
    <property type="match status" value="1"/>
</dbReference>
<evidence type="ECO:0000259" key="10">
    <source>
        <dbReference type="PROSITE" id="PS50240"/>
    </source>
</evidence>
<keyword evidence="12" id="KW-1185">Reference proteome</keyword>
<dbReference type="Gene3D" id="3.10.250.10">
    <property type="entry name" value="SRCR-like domain"/>
    <property type="match status" value="1"/>
</dbReference>
<keyword evidence="9" id="KW-0472">Membrane</keyword>
<feature type="domain" description="SRCR" evidence="11">
    <location>
        <begin position="100"/>
        <end position="150"/>
    </location>
</feature>
<keyword evidence="9" id="KW-1133">Transmembrane helix</keyword>
<dbReference type="InterPro" id="IPR009003">
    <property type="entry name" value="Peptidase_S1_PA"/>
</dbReference>
<dbReference type="Gene3D" id="4.10.400.10">
    <property type="entry name" value="Low-density Lipoprotein Receptor"/>
    <property type="match status" value="1"/>
</dbReference>
<dbReference type="FunFam" id="2.40.10.10:FF:000003">
    <property type="entry name" value="Transmembrane serine protease 3"/>
    <property type="match status" value="1"/>
</dbReference>
<feature type="transmembrane region" description="Helical" evidence="9">
    <location>
        <begin position="38"/>
        <end position="69"/>
    </location>
</feature>
<dbReference type="InterPro" id="IPR001314">
    <property type="entry name" value="Peptidase_S1A"/>
</dbReference>
<evidence type="ECO:0000256" key="2">
    <source>
        <dbReference type="ARBA" id="ARBA00022801"/>
    </source>
</evidence>